<evidence type="ECO:0000259" key="8">
    <source>
        <dbReference type="Pfam" id="PF10495"/>
    </source>
</evidence>
<evidence type="ECO:0000313" key="10">
    <source>
        <dbReference type="Proteomes" id="UP000770661"/>
    </source>
</evidence>
<dbReference type="GO" id="GO:0007165">
    <property type="term" value="P:signal transduction"/>
    <property type="evidence" value="ECO:0007669"/>
    <property type="project" value="InterPro"/>
</dbReference>
<evidence type="ECO:0000256" key="4">
    <source>
        <dbReference type="ARBA" id="ARBA00023054"/>
    </source>
</evidence>
<evidence type="ECO:0000256" key="1">
    <source>
        <dbReference type="ARBA" id="ARBA00004300"/>
    </source>
</evidence>
<dbReference type="Proteomes" id="UP000770661">
    <property type="component" value="Unassembled WGS sequence"/>
</dbReference>
<accession>A0A8J4XX25</accession>
<proteinExistence type="predicted"/>
<dbReference type="GO" id="GO:0060090">
    <property type="term" value="F:molecular adaptor activity"/>
    <property type="evidence" value="ECO:0007669"/>
    <property type="project" value="InterPro"/>
</dbReference>
<feature type="region of interest" description="Disordered" evidence="7">
    <location>
        <begin position="207"/>
        <end position="228"/>
    </location>
</feature>
<keyword evidence="4 6" id="KW-0175">Coiled coil</keyword>
<dbReference type="Pfam" id="PF10495">
    <property type="entry name" value="PACT_coil_coil"/>
    <property type="match status" value="1"/>
</dbReference>
<evidence type="ECO:0000256" key="2">
    <source>
        <dbReference type="ARBA" id="ARBA00022490"/>
    </source>
</evidence>
<gene>
    <name evidence="9" type="primary">PCNT</name>
    <name evidence="9" type="ORF">GWK47_009259</name>
</gene>
<comment type="subcellular location">
    <subcellularLocation>
        <location evidence="1">Cytoplasm</location>
        <location evidence="1">Cytoskeleton</location>
        <location evidence="1">Microtubule organizing center</location>
        <location evidence="1">Centrosome</location>
    </subcellularLocation>
</comment>
<reference evidence="9" key="1">
    <citation type="submission" date="2020-07" db="EMBL/GenBank/DDBJ databases">
        <title>The High-quality genome of the commercially important snow crab, Chionoecetes opilio.</title>
        <authorList>
            <person name="Jeong J.-H."/>
            <person name="Ryu S."/>
        </authorList>
    </citation>
    <scope>NUCLEOTIDE SEQUENCE</scope>
    <source>
        <strain evidence="9">MADBK_172401_WGS</strain>
        <tissue evidence="9">Digestive gland</tissue>
    </source>
</reference>
<feature type="coiled-coil region" evidence="6">
    <location>
        <begin position="15"/>
        <end position="56"/>
    </location>
</feature>
<dbReference type="GO" id="GO:0005813">
    <property type="term" value="C:centrosome"/>
    <property type="evidence" value="ECO:0007669"/>
    <property type="project" value="UniProtKB-SubCell"/>
</dbReference>
<dbReference type="InterPro" id="IPR028745">
    <property type="entry name" value="AKAP9/Pericentrin"/>
</dbReference>
<feature type="coiled-coil region" evidence="6">
    <location>
        <begin position="458"/>
        <end position="517"/>
    </location>
</feature>
<evidence type="ECO:0000313" key="9">
    <source>
        <dbReference type="EMBL" id="KAG0716618.1"/>
    </source>
</evidence>
<dbReference type="InterPro" id="IPR019528">
    <property type="entry name" value="PACT_domain"/>
</dbReference>
<evidence type="ECO:0000256" key="7">
    <source>
        <dbReference type="SAM" id="MobiDB-lite"/>
    </source>
</evidence>
<dbReference type="EMBL" id="JACEEZ010018714">
    <property type="protein sequence ID" value="KAG0716618.1"/>
    <property type="molecule type" value="Genomic_DNA"/>
</dbReference>
<keyword evidence="3" id="KW-0597">Phosphoprotein</keyword>
<feature type="coiled-coil region" evidence="6">
    <location>
        <begin position="356"/>
        <end position="419"/>
    </location>
</feature>
<evidence type="ECO:0000256" key="5">
    <source>
        <dbReference type="ARBA" id="ARBA00023212"/>
    </source>
</evidence>
<keyword evidence="5" id="KW-0206">Cytoskeleton</keyword>
<dbReference type="GO" id="GO:0005737">
    <property type="term" value="C:cytoplasm"/>
    <property type="evidence" value="ECO:0007669"/>
    <property type="project" value="UniProtKB-ARBA"/>
</dbReference>
<evidence type="ECO:0000256" key="6">
    <source>
        <dbReference type="SAM" id="Coils"/>
    </source>
</evidence>
<comment type="caution">
    <text evidence="9">The sequence shown here is derived from an EMBL/GenBank/DDBJ whole genome shotgun (WGS) entry which is preliminary data.</text>
</comment>
<name>A0A8J4XX25_CHIOP</name>
<sequence length="971" mass="111599">MCSANMEITVHKAHIELLTQEIRSLNDYQAHLEEDFRSAQEVLEAREAEILQLSEEVEDASPSPLAPHPALDLREMSSRLKAYEEHVDHLSLSLQRKSEEVQQLATQLERVHAEMRERLSEASREAGQLQHKLQQEISDLKEQHIAQEKKLCRDYEEHMVRQVEDVAQHMNRNKEAAMARQQEVFEAALRQAAVERDEARRQLDEWCAASPSPPPQTASQAHPSDNQTDESLFAAAQLCASVDTLIAGLKQELEKSGQLDLSMASLVRGRESGEASTRASSTFSDVSDGEEPTSINGKMQHLMNKIHKEGIEVLSLIDIMFLCKHRTQLDPSQRSFITTTSLLASSFLERGGAEEQASLMRNLAAVEEELTKKEQEMKRKIGVLELQLEQEKMSGSEWRLSFESERQHTQDLLEQLRKERLLVAEQVSELTLLRSQLLIIRLHDQKLQEENCSLSECQEKKDKRIESLQAALQTERNNFSRMSKVLSEERKVSGLTHSEQEAIIKDLRNSLEKERERIVALCSHLERMTSQQSTQLPTTATPTRIAHLKKSDPSRPTIEELQRFSTLQIQLAVAKDHCGERERACERERLQAVCQREQATAERARFKVDVRKAEGKLAELTRTVRSLEIEKQRLVRQMSHEKERLQHQDSRIKELEGEVRRLETDSKAQSEAHQAMSDRMREEGTQLHLAYTRTLTKLGEVEAEVCELRHKFRTVDKELQLARKQEEQLKQDLHTERTAVDRSSLPAVFRIMNPDGGSDLHLKGNLELCRAMLRLTDDQRAMRVQIAELEDTVTSRDQQLLQAQATNKKNFNFEEKLKAERRVWETERASLRHVNHHVVEAGRLRAERDSQQNTPGVAEMQQLYGRYLQSEHWRKALVWQKQYLMLVIQGYSDTEQHTLARLTAMAPPHAFPSSTLHPKASHFKERFRVAVLVVVALCRMKNLVVRFHRKKRLCLEALAATHTTPSTPGMS</sequence>
<feature type="region of interest" description="Disordered" evidence="7">
    <location>
        <begin position="269"/>
        <end position="293"/>
    </location>
</feature>
<feature type="compositionally biased region" description="Polar residues" evidence="7">
    <location>
        <begin position="274"/>
        <end position="285"/>
    </location>
</feature>
<dbReference type="PANTHER" id="PTHR44981:SF2">
    <property type="entry name" value="PERICENTRIN-LIKE PROTEIN, ISOFORM F"/>
    <property type="match status" value="1"/>
</dbReference>
<keyword evidence="2" id="KW-0963">Cytoplasm</keyword>
<dbReference type="AlphaFoldDB" id="A0A8J4XX25"/>
<keyword evidence="10" id="KW-1185">Reference proteome</keyword>
<dbReference type="OrthoDB" id="6354508at2759"/>
<evidence type="ECO:0000256" key="3">
    <source>
        <dbReference type="ARBA" id="ARBA00022553"/>
    </source>
</evidence>
<organism evidence="9 10">
    <name type="scientific">Chionoecetes opilio</name>
    <name type="common">Atlantic snow crab</name>
    <name type="synonym">Cancer opilio</name>
    <dbReference type="NCBI Taxonomy" id="41210"/>
    <lineage>
        <taxon>Eukaryota</taxon>
        <taxon>Metazoa</taxon>
        <taxon>Ecdysozoa</taxon>
        <taxon>Arthropoda</taxon>
        <taxon>Crustacea</taxon>
        <taxon>Multicrustacea</taxon>
        <taxon>Malacostraca</taxon>
        <taxon>Eumalacostraca</taxon>
        <taxon>Eucarida</taxon>
        <taxon>Decapoda</taxon>
        <taxon>Pleocyemata</taxon>
        <taxon>Brachyura</taxon>
        <taxon>Eubrachyura</taxon>
        <taxon>Majoidea</taxon>
        <taxon>Majidae</taxon>
        <taxon>Chionoecetes</taxon>
    </lineage>
</organism>
<dbReference type="PANTHER" id="PTHR44981">
    <property type="entry name" value="PERICENTRIN-LIKE PROTEIN, ISOFORM F"/>
    <property type="match status" value="1"/>
</dbReference>
<protein>
    <submittedName>
        <fullName evidence="9">Pericentrin</fullName>
    </submittedName>
</protein>
<feature type="coiled-coil region" evidence="6">
    <location>
        <begin position="596"/>
        <end position="672"/>
    </location>
</feature>
<feature type="domain" description="Pericentrin/AKAP-450 centrosomal targeting" evidence="8">
    <location>
        <begin position="867"/>
        <end position="944"/>
    </location>
</feature>